<name>A0A6G0VVV0_APHCR</name>
<reference evidence="1 2" key="1">
    <citation type="submission" date="2019-08" db="EMBL/GenBank/DDBJ databases">
        <title>Whole genome of Aphis craccivora.</title>
        <authorList>
            <person name="Voronova N.V."/>
            <person name="Shulinski R.S."/>
            <person name="Bandarenka Y.V."/>
            <person name="Zhorov D.G."/>
            <person name="Warner D."/>
        </authorList>
    </citation>
    <scope>NUCLEOTIDE SEQUENCE [LARGE SCALE GENOMIC DNA]</scope>
    <source>
        <strain evidence="1">180601</strain>
        <tissue evidence="1">Whole Body</tissue>
    </source>
</reference>
<proteinExistence type="predicted"/>
<evidence type="ECO:0000313" key="1">
    <source>
        <dbReference type="EMBL" id="KAF0711326.1"/>
    </source>
</evidence>
<dbReference type="OrthoDB" id="10439002at2759"/>
<feature type="non-terminal residue" evidence="1">
    <location>
        <position position="205"/>
    </location>
</feature>
<protein>
    <submittedName>
        <fullName evidence="1">Kinesin-related protein 2-like</fullName>
    </submittedName>
</protein>
<dbReference type="Proteomes" id="UP000478052">
    <property type="component" value="Unassembled WGS sequence"/>
</dbReference>
<dbReference type="EMBL" id="VUJU01011297">
    <property type="protein sequence ID" value="KAF0711326.1"/>
    <property type="molecule type" value="Genomic_DNA"/>
</dbReference>
<evidence type="ECO:0000313" key="2">
    <source>
        <dbReference type="Proteomes" id="UP000478052"/>
    </source>
</evidence>
<gene>
    <name evidence="1" type="ORF">FWK35_00034705</name>
</gene>
<organism evidence="1 2">
    <name type="scientific">Aphis craccivora</name>
    <name type="common">Cowpea aphid</name>
    <dbReference type="NCBI Taxonomy" id="307492"/>
    <lineage>
        <taxon>Eukaryota</taxon>
        <taxon>Metazoa</taxon>
        <taxon>Ecdysozoa</taxon>
        <taxon>Arthropoda</taxon>
        <taxon>Hexapoda</taxon>
        <taxon>Insecta</taxon>
        <taxon>Pterygota</taxon>
        <taxon>Neoptera</taxon>
        <taxon>Paraneoptera</taxon>
        <taxon>Hemiptera</taxon>
        <taxon>Sternorrhyncha</taxon>
        <taxon>Aphidomorpha</taxon>
        <taxon>Aphidoidea</taxon>
        <taxon>Aphididae</taxon>
        <taxon>Aphidini</taxon>
        <taxon>Aphis</taxon>
        <taxon>Aphis</taxon>
    </lineage>
</organism>
<accession>A0A6G0VVV0</accession>
<dbReference type="AlphaFoldDB" id="A0A6G0VVV0"/>
<comment type="caution">
    <text evidence="1">The sequence shown here is derived from an EMBL/GenBank/DDBJ whole genome shotgun (WGS) entry which is preliminary data.</text>
</comment>
<feature type="non-terminal residue" evidence="1">
    <location>
        <position position="1"/>
    </location>
</feature>
<keyword evidence="2" id="KW-1185">Reference proteome</keyword>
<sequence length="205" mass="23618">SSINEEEDSSEKDPSYSKNFYFYFTQTPPSKQKSISNDLPQTFPGTSYFKRKLDFSTMNKCKSLSPKPKMSNVINFDEVKKIITTSSSPFKVTASNSIQHSNNDVLTKINRTTLNTWYEIKGLAERIKSLENALLNKGFKEVFNDDLDNGLIFLLPLSNEEELEIFEQKLLDTAFSKKLNYLVWCVELYQAQYDPSCDTCLKTNY</sequence>